<dbReference type="InterPro" id="IPR005368">
    <property type="entry name" value="UPF0175"/>
</dbReference>
<dbReference type="Proteomes" id="UP000248857">
    <property type="component" value="Unassembled WGS sequence"/>
</dbReference>
<accession>A0A2W1JFU0</accession>
<gene>
    <name evidence="1" type="ORF">C1752_03893</name>
</gene>
<dbReference type="RefSeq" id="WP_110987282.1">
    <property type="nucleotide sequence ID" value="NZ_CAWNWM010000011.1"/>
</dbReference>
<sequence length="81" mass="9294">MSLVIPDDILQSTQMTEGELKLEIAIMLYKQQKVSSGKVRAWTGLTVIEFQHELKERGLYANYDVEDFQSDMRTLQSNGLL</sequence>
<keyword evidence="2" id="KW-1185">Reference proteome</keyword>
<reference evidence="1 2" key="1">
    <citation type="journal article" date="2018" name="Sci. Rep.">
        <title>A novel species of the marine cyanobacterium Acaryochloris with a unique pigment content and lifestyle.</title>
        <authorList>
            <person name="Partensky F."/>
            <person name="Six C."/>
            <person name="Ratin M."/>
            <person name="Garczarek L."/>
            <person name="Vaulot D."/>
            <person name="Probert I."/>
            <person name="Calteau A."/>
            <person name="Gourvil P."/>
            <person name="Marie D."/>
            <person name="Grebert T."/>
            <person name="Bouchier C."/>
            <person name="Le Panse S."/>
            <person name="Gachenot M."/>
            <person name="Rodriguez F."/>
            <person name="Garrido J.L."/>
        </authorList>
    </citation>
    <scope>NUCLEOTIDE SEQUENCE [LARGE SCALE GENOMIC DNA]</scope>
    <source>
        <strain evidence="1 2">RCC1774</strain>
    </source>
</reference>
<evidence type="ECO:0000313" key="1">
    <source>
        <dbReference type="EMBL" id="PZD72306.1"/>
    </source>
</evidence>
<protein>
    <submittedName>
        <fullName evidence="1">Uncharacterized protein</fullName>
    </submittedName>
</protein>
<dbReference type="EMBL" id="PQWO01000011">
    <property type="protein sequence ID" value="PZD72306.1"/>
    <property type="molecule type" value="Genomic_DNA"/>
</dbReference>
<comment type="caution">
    <text evidence="1">The sequence shown here is derived from an EMBL/GenBank/DDBJ whole genome shotgun (WGS) entry which is preliminary data.</text>
</comment>
<dbReference type="Pfam" id="PF03683">
    <property type="entry name" value="UPF0175"/>
    <property type="match status" value="1"/>
</dbReference>
<proteinExistence type="predicted"/>
<dbReference type="AlphaFoldDB" id="A0A2W1JFU0"/>
<name>A0A2W1JFU0_9CYAN</name>
<evidence type="ECO:0000313" key="2">
    <source>
        <dbReference type="Proteomes" id="UP000248857"/>
    </source>
</evidence>
<organism evidence="1 2">
    <name type="scientific">Acaryochloris thomasi RCC1774</name>
    <dbReference type="NCBI Taxonomy" id="1764569"/>
    <lineage>
        <taxon>Bacteria</taxon>
        <taxon>Bacillati</taxon>
        <taxon>Cyanobacteriota</taxon>
        <taxon>Cyanophyceae</taxon>
        <taxon>Acaryochloridales</taxon>
        <taxon>Acaryochloridaceae</taxon>
        <taxon>Acaryochloris</taxon>
        <taxon>Acaryochloris thomasi</taxon>
    </lineage>
</organism>
<dbReference type="OrthoDB" id="462653at2"/>